<protein>
    <submittedName>
        <fullName evidence="3">Two-component system sensor histidine kinase</fullName>
    </submittedName>
</protein>
<sequence>MGDDEHGRQEARLTFPDGPRLALEETLIALTSRAQDVLATQGRLRALLRATAAFSGDLDLRMVLRHVVEAARELVGAEYGALGVVKGGNLVEFVHSGMDPETVALIGDPPKGLGLLGQLVTHPEPLRLAALEQHASSVGFPEHHPPMRSFLGVPIRVHDEVFGNLYLTESANGEFSEEDEQLVTALARSAAVAIANSRAHAEVEEQRRWLSETTLLTQELFQGGDRATEQVARRAALGAEADLAVISVAGEAGTLRVDASAGPLADDVPLAPIPIDGSHVGRVFTTGRPELLENYGGQLGDSDDAAMLGPVVIVPLQAGDEVIGTLSVARLADRPVFTPSDVKHLSLFASHAGLALELDRSRSDQELMNLLLDRDRIAAELHDDVITELFSVGMALQGLAGRVQQDPVTHSRVLEMVESIDATIHRIRATVFSLRSDQPDAVPPARRL</sequence>
<name>A0ABP8YAH5_9MICO</name>
<evidence type="ECO:0000313" key="3">
    <source>
        <dbReference type="EMBL" id="GAA4723610.1"/>
    </source>
</evidence>
<evidence type="ECO:0000313" key="4">
    <source>
        <dbReference type="Proteomes" id="UP001500556"/>
    </source>
</evidence>
<dbReference type="Pfam" id="PF13185">
    <property type="entry name" value="GAF_2"/>
    <property type="match status" value="2"/>
</dbReference>
<reference evidence="4" key="1">
    <citation type="journal article" date="2019" name="Int. J. Syst. Evol. Microbiol.">
        <title>The Global Catalogue of Microorganisms (GCM) 10K type strain sequencing project: providing services to taxonomists for standard genome sequencing and annotation.</title>
        <authorList>
            <consortium name="The Broad Institute Genomics Platform"/>
            <consortium name="The Broad Institute Genome Sequencing Center for Infectious Disease"/>
            <person name="Wu L."/>
            <person name="Ma J."/>
        </authorList>
    </citation>
    <scope>NUCLEOTIDE SEQUENCE [LARGE SCALE GENOMIC DNA]</scope>
    <source>
        <strain evidence="4">JCM 18961</strain>
    </source>
</reference>
<keyword evidence="1" id="KW-0378">Hydrolase</keyword>
<dbReference type="Gene3D" id="3.30.450.40">
    <property type="match status" value="2"/>
</dbReference>
<dbReference type="RefSeq" id="WP_345503279.1">
    <property type="nucleotide sequence ID" value="NZ_BAABLO010000010.1"/>
</dbReference>
<keyword evidence="4" id="KW-1185">Reference proteome</keyword>
<organism evidence="3 4">
    <name type="scientific">Pedococcus ginsenosidimutans</name>
    <dbReference type="NCBI Taxonomy" id="490570"/>
    <lineage>
        <taxon>Bacteria</taxon>
        <taxon>Bacillati</taxon>
        <taxon>Actinomycetota</taxon>
        <taxon>Actinomycetes</taxon>
        <taxon>Micrococcales</taxon>
        <taxon>Intrasporangiaceae</taxon>
        <taxon>Pedococcus</taxon>
    </lineage>
</organism>
<dbReference type="GO" id="GO:0016301">
    <property type="term" value="F:kinase activity"/>
    <property type="evidence" value="ECO:0007669"/>
    <property type="project" value="UniProtKB-KW"/>
</dbReference>
<dbReference type="PANTHER" id="PTHR43156:SF2">
    <property type="entry name" value="STAGE II SPORULATION PROTEIN E"/>
    <property type="match status" value="1"/>
</dbReference>
<feature type="domain" description="GAF" evidence="2">
    <location>
        <begin position="223"/>
        <end position="366"/>
    </location>
</feature>
<proteinExistence type="predicted"/>
<keyword evidence="3" id="KW-0808">Transferase</keyword>
<dbReference type="SMART" id="SM00065">
    <property type="entry name" value="GAF"/>
    <property type="match status" value="2"/>
</dbReference>
<dbReference type="EMBL" id="BAABLO010000010">
    <property type="protein sequence ID" value="GAA4723610.1"/>
    <property type="molecule type" value="Genomic_DNA"/>
</dbReference>
<dbReference type="InterPro" id="IPR011712">
    <property type="entry name" value="Sig_transdc_His_kin_sub3_dim/P"/>
</dbReference>
<evidence type="ECO:0000256" key="1">
    <source>
        <dbReference type="ARBA" id="ARBA00022801"/>
    </source>
</evidence>
<dbReference type="SUPFAM" id="SSF55781">
    <property type="entry name" value="GAF domain-like"/>
    <property type="match status" value="2"/>
</dbReference>
<comment type="caution">
    <text evidence="3">The sequence shown here is derived from an EMBL/GenBank/DDBJ whole genome shotgun (WGS) entry which is preliminary data.</text>
</comment>
<feature type="domain" description="GAF" evidence="2">
    <location>
        <begin position="59"/>
        <end position="204"/>
    </location>
</feature>
<dbReference type="PANTHER" id="PTHR43156">
    <property type="entry name" value="STAGE II SPORULATION PROTEIN E-RELATED"/>
    <property type="match status" value="1"/>
</dbReference>
<accession>A0ABP8YAH5</accession>
<dbReference type="InterPro" id="IPR029016">
    <property type="entry name" value="GAF-like_dom_sf"/>
</dbReference>
<dbReference type="InterPro" id="IPR003018">
    <property type="entry name" value="GAF"/>
</dbReference>
<dbReference type="Proteomes" id="UP001500556">
    <property type="component" value="Unassembled WGS sequence"/>
</dbReference>
<keyword evidence="3" id="KW-0418">Kinase</keyword>
<dbReference type="InterPro" id="IPR052016">
    <property type="entry name" value="Bact_Sigma-Reg"/>
</dbReference>
<dbReference type="Gene3D" id="1.20.5.1930">
    <property type="match status" value="1"/>
</dbReference>
<evidence type="ECO:0000259" key="2">
    <source>
        <dbReference type="SMART" id="SM00065"/>
    </source>
</evidence>
<gene>
    <name evidence="3" type="ORF">GCM10025782_22000</name>
</gene>
<dbReference type="Pfam" id="PF07730">
    <property type="entry name" value="HisKA_3"/>
    <property type="match status" value="1"/>
</dbReference>